<keyword evidence="2" id="KW-0808">Transferase</keyword>
<dbReference type="EMBL" id="BMFT01000001">
    <property type="protein sequence ID" value="GGH28503.1"/>
    <property type="molecule type" value="Genomic_DNA"/>
</dbReference>
<dbReference type="InterPro" id="IPR045304">
    <property type="entry name" value="LbH_SAT"/>
</dbReference>
<name>A0ABQ1YL51_9BACL</name>
<dbReference type="Gene3D" id="2.160.10.10">
    <property type="entry name" value="Hexapeptide repeat proteins"/>
    <property type="match status" value="1"/>
</dbReference>
<dbReference type="PANTHER" id="PTHR42811">
    <property type="entry name" value="SERINE ACETYLTRANSFERASE"/>
    <property type="match status" value="1"/>
</dbReference>
<dbReference type="InterPro" id="IPR001451">
    <property type="entry name" value="Hexapep"/>
</dbReference>
<dbReference type="CDD" id="cd03354">
    <property type="entry name" value="LbH_SAT"/>
    <property type="match status" value="1"/>
</dbReference>
<dbReference type="InterPro" id="IPR011004">
    <property type="entry name" value="Trimer_LpxA-like_sf"/>
</dbReference>
<comment type="similarity">
    <text evidence="1">Belongs to the transferase hexapeptide repeat family.</text>
</comment>
<evidence type="ECO:0000256" key="4">
    <source>
        <dbReference type="ARBA" id="ARBA00023315"/>
    </source>
</evidence>
<evidence type="ECO:0000256" key="2">
    <source>
        <dbReference type="ARBA" id="ARBA00022679"/>
    </source>
</evidence>
<evidence type="ECO:0000256" key="3">
    <source>
        <dbReference type="ARBA" id="ARBA00022737"/>
    </source>
</evidence>
<evidence type="ECO:0000256" key="1">
    <source>
        <dbReference type="ARBA" id="ARBA00007274"/>
    </source>
</evidence>
<keyword evidence="4" id="KW-0012">Acyltransferase</keyword>
<reference evidence="6" key="1">
    <citation type="journal article" date="2019" name="Int. J. Syst. Evol. Microbiol.">
        <title>The Global Catalogue of Microorganisms (GCM) 10K type strain sequencing project: providing services to taxonomists for standard genome sequencing and annotation.</title>
        <authorList>
            <consortium name="The Broad Institute Genomics Platform"/>
            <consortium name="The Broad Institute Genome Sequencing Center for Infectious Disease"/>
            <person name="Wu L."/>
            <person name="Ma J."/>
        </authorList>
    </citation>
    <scope>NUCLEOTIDE SEQUENCE [LARGE SCALE GENOMIC DNA]</scope>
    <source>
        <strain evidence="6">CGMCC 1.12769</strain>
    </source>
</reference>
<organism evidence="5 6">
    <name type="scientific">Paenibacillus segetis</name>
    <dbReference type="NCBI Taxonomy" id="1325360"/>
    <lineage>
        <taxon>Bacteria</taxon>
        <taxon>Bacillati</taxon>
        <taxon>Bacillota</taxon>
        <taxon>Bacilli</taxon>
        <taxon>Bacillales</taxon>
        <taxon>Paenibacillaceae</taxon>
        <taxon>Paenibacillus</taxon>
    </lineage>
</organism>
<dbReference type="Pfam" id="PF00132">
    <property type="entry name" value="Hexapep"/>
    <property type="match status" value="1"/>
</dbReference>
<proteinExistence type="inferred from homology"/>
<gene>
    <name evidence="5" type="ORF">GCM10008013_30560</name>
</gene>
<evidence type="ECO:0000313" key="6">
    <source>
        <dbReference type="Proteomes" id="UP000659344"/>
    </source>
</evidence>
<comment type="caution">
    <text evidence="5">The sequence shown here is derived from an EMBL/GenBank/DDBJ whole genome shotgun (WGS) entry which is preliminary data.</text>
</comment>
<keyword evidence="3" id="KW-0677">Repeat</keyword>
<dbReference type="SUPFAM" id="SSF51161">
    <property type="entry name" value="Trimeric LpxA-like enzymes"/>
    <property type="match status" value="1"/>
</dbReference>
<dbReference type="InterPro" id="IPR018357">
    <property type="entry name" value="Hexapep_transf_CS"/>
</dbReference>
<dbReference type="Proteomes" id="UP000659344">
    <property type="component" value="Unassembled WGS sequence"/>
</dbReference>
<sequence>MITSKGQYKEYVKTDMLANNILEWKWTHRFSRPIIRFQLLLRKVEYYKNCRTDLLGKIYFKFLMVRFVKMSVNLGFSIPPNVFGKGLSIAHYGSIVVNGNCNIGENCRIHSATNIGEAKGLSPSIGNNVYIAPGAKIIGGITIGDNVAIGANAVVLKDVPDNVTVGGIPAQIISDKGSKGLLVDIIEQ</sequence>
<keyword evidence="6" id="KW-1185">Reference proteome</keyword>
<protein>
    <submittedName>
        <fullName evidence="5">Serine acetyltransferase</fullName>
    </submittedName>
</protein>
<dbReference type="PROSITE" id="PS00101">
    <property type="entry name" value="HEXAPEP_TRANSFERASES"/>
    <property type="match status" value="1"/>
</dbReference>
<accession>A0ABQ1YL51</accession>
<evidence type="ECO:0000313" key="5">
    <source>
        <dbReference type="EMBL" id="GGH28503.1"/>
    </source>
</evidence>